<comment type="caution">
    <text evidence="1">The sequence shown here is derived from an EMBL/GenBank/DDBJ whole genome shotgun (WGS) entry which is preliminary data.</text>
</comment>
<sequence length="316" mass="33239">MVAIAAALVLGAGAAALAPPSPGLSPGRGTNATSAPSNPSSGVLGADAAALVPPLPPLGRDRNATTLPAPPSNPSSGDCGPRADFVDGPDGAAVADGLLFRRRLPEFVEDARTAVAALDFRANEWCVYFGTCDDGDAPRTRTSKTYLPCPSQRRLLAPRWLAGAAQSMLPGDLGASDGNALCRLAREVTAAIADVVLPSLGEARRSCVVQELFANVQDRGAWTNPHVHDDDFYGAIFYVDAPEGTRFCYDDSLGTPARERWETYDPALVGPLAETRHHVEPQTGDLILAPVGWLRHWVPPVDADGRTAVVFNVVCL</sequence>
<name>A0ABR1FV56_AURAN</name>
<dbReference type="InterPro" id="IPR012668">
    <property type="entry name" value="CHP02466"/>
</dbReference>
<dbReference type="Gene3D" id="2.60.120.620">
    <property type="entry name" value="q2cbj1_9rhob like domain"/>
    <property type="match status" value="1"/>
</dbReference>
<reference evidence="1 2" key="1">
    <citation type="submission" date="2024-03" db="EMBL/GenBank/DDBJ databases">
        <title>Aureococcus anophagefferens CCMP1851 and Kratosvirus quantuckense: Draft genome of a second virus-susceptible host strain in the model system.</title>
        <authorList>
            <person name="Chase E."/>
            <person name="Truchon A.R."/>
            <person name="Schepens W."/>
            <person name="Wilhelm S.W."/>
        </authorList>
    </citation>
    <scope>NUCLEOTIDE SEQUENCE [LARGE SCALE GENOMIC DNA]</scope>
    <source>
        <strain evidence="1 2">CCMP1851</strain>
    </source>
</reference>
<dbReference type="Pfam" id="PF13759">
    <property type="entry name" value="2OG-FeII_Oxy_5"/>
    <property type="match status" value="1"/>
</dbReference>
<dbReference type="EMBL" id="JBBJCI010000225">
    <property type="protein sequence ID" value="KAK7239220.1"/>
    <property type="molecule type" value="Genomic_DNA"/>
</dbReference>
<protein>
    <submittedName>
        <fullName evidence="1">Uncharacterized protein</fullName>
    </submittedName>
</protein>
<dbReference type="KEGG" id="aaf:AURANDRAFT_67031"/>
<organism evidence="1 2">
    <name type="scientific">Aureococcus anophagefferens</name>
    <name type="common">Harmful bloom alga</name>
    <dbReference type="NCBI Taxonomy" id="44056"/>
    <lineage>
        <taxon>Eukaryota</taxon>
        <taxon>Sar</taxon>
        <taxon>Stramenopiles</taxon>
        <taxon>Ochrophyta</taxon>
        <taxon>Pelagophyceae</taxon>
        <taxon>Pelagomonadales</taxon>
        <taxon>Pelagomonadaceae</taxon>
        <taxon>Aureococcus</taxon>
    </lineage>
</organism>
<keyword evidence="2" id="KW-1185">Reference proteome</keyword>
<gene>
    <name evidence="1" type="ORF">SO694_00024335</name>
</gene>
<dbReference type="Proteomes" id="UP001363151">
    <property type="component" value="Unassembled WGS sequence"/>
</dbReference>
<evidence type="ECO:0000313" key="2">
    <source>
        <dbReference type="Proteomes" id="UP001363151"/>
    </source>
</evidence>
<proteinExistence type="predicted"/>
<evidence type="ECO:0000313" key="1">
    <source>
        <dbReference type="EMBL" id="KAK7239220.1"/>
    </source>
</evidence>
<accession>A0ABR1FV56</accession>